<keyword evidence="1" id="KW-0808">Transferase</keyword>
<dbReference type="Gene3D" id="1.10.340.70">
    <property type="match status" value="1"/>
</dbReference>
<dbReference type="EMBL" id="SMMG02000002">
    <property type="protein sequence ID" value="KAA3482975.1"/>
    <property type="molecule type" value="Genomic_DNA"/>
</dbReference>
<keyword evidence="5" id="KW-0378">Hydrolase</keyword>
<dbReference type="FunFam" id="3.30.70.270:FF:000020">
    <property type="entry name" value="Transposon Tf2-6 polyprotein-like Protein"/>
    <property type="match status" value="1"/>
</dbReference>
<name>A0A5B6WPN4_9ROSI</name>
<dbReference type="GO" id="GO:0003964">
    <property type="term" value="F:RNA-directed DNA polymerase activity"/>
    <property type="evidence" value="ECO:0007669"/>
    <property type="project" value="UniProtKB-KW"/>
</dbReference>
<dbReference type="PANTHER" id="PTHR37984">
    <property type="entry name" value="PROTEIN CBG26694"/>
    <property type="match status" value="1"/>
</dbReference>
<dbReference type="OrthoDB" id="111931at2759"/>
<dbReference type="InterPro" id="IPR050951">
    <property type="entry name" value="Retrovirus_Pol_polyprotein"/>
</dbReference>
<evidence type="ECO:0000256" key="3">
    <source>
        <dbReference type="ARBA" id="ARBA00022722"/>
    </source>
</evidence>
<comment type="caution">
    <text evidence="9">The sequence shown here is derived from an EMBL/GenBank/DDBJ whole genome shotgun (WGS) entry which is preliminary data.</text>
</comment>
<keyword evidence="3" id="KW-0540">Nuclease</keyword>
<dbReference type="CDD" id="cd09274">
    <property type="entry name" value="RNase_HI_RT_Ty3"/>
    <property type="match status" value="1"/>
</dbReference>
<proteinExistence type="predicted"/>
<dbReference type="InterPro" id="IPR043128">
    <property type="entry name" value="Rev_trsase/Diguanyl_cyclase"/>
</dbReference>
<organism evidence="9 10">
    <name type="scientific">Gossypium australe</name>
    <dbReference type="NCBI Taxonomy" id="47621"/>
    <lineage>
        <taxon>Eukaryota</taxon>
        <taxon>Viridiplantae</taxon>
        <taxon>Streptophyta</taxon>
        <taxon>Embryophyta</taxon>
        <taxon>Tracheophyta</taxon>
        <taxon>Spermatophyta</taxon>
        <taxon>Magnoliopsida</taxon>
        <taxon>eudicotyledons</taxon>
        <taxon>Gunneridae</taxon>
        <taxon>Pentapetalae</taxon>
        <taxon>rosids</taxon>
        <taxon>malvids</taxon>
        <taxon>Malvales</taxon>
        <taxon>Malvaceae</taxon>
        <taxon>Malvoideae</taxon>
        <taxon>Gossypium</taxon>
    </lineage>
</organism>
<sequence>MRYYRRFVKDFSMIATPLTKLVQKDVKFEWSKKCQQSFEQLKALLTKAPVLVQPESGKEFIVYSDASLNGLGCVLIQEGKAIAHSSRQLKAHEKNYPTHDLELVVIVFVLKIWRHYLFGEKCHIYTDHKSLKYLMTQNELNLRQLRWLELLKDYELVINYHPGKANVVADALSRKSLFVPRAMSTRIDLGDDASVLAKLKVRSMFIRQICDAQKSDAEMMAKRDQCGLNSDSVFRVDNDDCLRFRDQICVPRNSELIQLILNEAHNSRLVVHPGSIKMYNDLKHFYWLHGMKRDISEFVSRCLVCQQVKAEHQLPSGLLQPIMFPEWKWERITMDFVLGLPLSLRKKDGIWVIVKRLMNSAHFVPKLQETLGKNLHFSTAFHPQTDGQSERII</sequence>
<evidence type="ECO:0000256" key="1">
    <source>
        <dbReference type="ARBA" id="ARBA00022679"/>
    </source>
</evidence>
<dbReference type="Gene3D" id="3.30.70.270">
    <property type="match status" value="1"/>
</dbReference>
<evidence type="ECO:0000313" key="10">
    <source>
        <dbReference type="Proteomes" id="UP000325315"/>
    </source>
</evidence>
<evidence type="ECO:0000313" key="9">
    <source>
        <dbReference type="EMBL" id="KAA3482975.1"/>
    </source>
</evidence>
<dbReference type="PANTHER" id="PTHR37984:SF5">
    <property type="entry name" value="PROTEIN NYNRIN-LIKE"/>
    <property type="match status" value="1"/>
</dbReference>
<keyword evidence="4" id="KW-0255">Endonuclease</keyword>
<evidence type="ECO:0000259" key="7">
    <source>
        <dbReference type="Pfam" id="PF17917"/>
    </source>
</evidence>
<gene>
    <name evidence="9" type="ORF">EPI10_005181</name>
</gene>
<feature type="domain" description="Integrase zinc-binding" evidence="8">
    <location>
        <begin position="254"/>
        <end position="310"/>
    </location>
</feature>
<dbReference type="SUPFAM" id="SSF56672">
    <property type="entry name" value="DNA/RNA polymerases"/>
    <property type="match status" value="1"/>
</dbReference>
<keyword evidence="6" id="KW-0695">RNA-directed DNA polymerase</keyword>
<dbReference type="GO" id="GO:0004519">
    <property type="term" value="F:endonuclease activity"/>
    <property type="evidence" value="ECO:0007669"/>
    <property type="project" value="UniProtKB-KW"/>
</dbReference>
<dbReference type="InterPro" id="IPR041373">
    <property type="entry name" value="RT_RNaseH"/>
</dbReference>
<evidence type="ECO:0000256" key="4">
    <source>
        <dbReference type="ARBA" id="ARBA00022759"/>
    </source>
</evidence>
<keyword evidence="2" id="KW-0548">Nucleotidyltransferase</keyword>
<dbReference type="InterPro" id="IPR041588">
    <property type="entry name" value="Integrase_H2C2"/>
</dbReference>
<dbReference type="Pfam" id="PF17921">
    <property type="entry name" value="Integrase_H2C2"/>
    <property type="match status" value="1"/>
</dbReference>
<dbReference type="GO" id="GO:0016787">
    <property type="term" value="F:hydrolase activity"/>
    <property type="evidence" value="ECO:0007669"/>
    <property type="project" value="UniProtKB-KW"/>
</dbReference>
<protein>
    <submittedName>
        <fullName evidence="9">Integrase, catalytic core</fullName>
    </submittedName>
</protein>
<keyword evidence="10" id="KW-1185">Reference proteome</keyword>
<evidence type="ECO:0000259" key="8">
    <source>
        <dbReference type="Pfam" id="PF17921"/>
    </source>
</evidence>
<dbReference type="InterPro" id="IPR043502">
    <property type="entry name" value="DNA/RNA_pol_sf"/>
</dbReference>
<dbReference type="Proteomes" id="UP000325315">
    <property type="component" value="Unassembled WGS sequence"/>
</dbReference>
<feature type="domain" description="Reverse transcriptase RNase H-like" evidence="7">
    <location>
        <begin position="57"/>
        <end position="154"/>
    </location>
</feature>
<dbReference type="Gene3D" id="3.10.20.370">
    <property type="match status" value="1"/>
</dbReference>
<evidence type="ECO:0000256" key="6">
    <source>
        <dbReference type="ARBA" id="ARBA00022918"/>
    </source>
</evidence>
<dbReference type="Pfam" id="PF17917">
    <property type="entry name" value="RT_RNaseH"/>
    <property type="match status" value="1"/>
</dbReference>
<reference evidence="10" key="1">
    <citation type="journal article" date="2019" name="Plant Biotechnol. J.">
        <title>Genome sequencing of the Australian wild diploid species Gossypium australe highlights disease resistance and delayed gland morphogenesis.</title>
        <authorList>
            <person name="Cai Y."/>
            <person name="Cai X."/>
            <person name="Wang Q."/>
            <person name="Wang P."/>
            <person name="Zhang Y."/>
            <person name="Cai C."/>
            <person name="Xu Y."/>
            <person name="Wang K."/>
            <person name="Zhou Z."/>
            <person name="Wang C."/>
            <person name="Geng S."/>
            <person name="Li B."/>
            <person name="Dong Q."/>
            <person name="Hou Y."/>
            <person name="Wang H."/>
            <person name="Ai P."/>
            <person name="Liu Z."/>
            <person name="Yi F."/>
            <person name="Sun M."/>
            <person name="An G."/>
            <person name="Cheng J."/>
            <person name="Zhang Y."/>
            <person name="Shi Q."/>
            <person name="Xie Y."/>
            <person name="Shi X."/>
            <person name="Chang Y."/>
            <person name="Huang F."/>
            <person name="Chen Y."/>
            <person name="Hong S."/>
            <person name="Mi L."/>
            <person name="Sun Q."/>
            <person name="Zhang L."/>
            <person name="Zhou B."/>
            <person name="Peng R."/>
            <person name="Zhang X."/>
            <person name="Liu F."/>
        </authorList>
    </citation>
    <scope>NUCLEOTIDE SEQUENCE [LARGE SCALE GENOMIC DNA]</scope>
    <source>
        <strain evidence="10">cv. PA1801</strain>
    </source>
</reference>
<evidence type="ECO:0000256" key="2">
    <source>
        <dbReference type="ARBA" id="ARBA00022695"/>
    </source>
</evidence>
<evidence type="ECO:0000256" key="5">
    <source>
        <dbReference type="ARBA" id="ARBA00022801"/>
    </source>
</evidence>
<accession>A0A5B6WPN4</accession>
<dbReference type="AlphaFoldDB" id="A0A5B6WPN4"/>